<dbReference type="InterPro" id="IPR036163">
    <property type="entry name" value="HMA_dom_sf"/>
</dbReference>
<dbReference type="PRINTS" id="PR00944">
    <property type="entry name" value="CUEXPORT"/>
</dbReference>
<organism evidence="4 5">
    <name type="scientific">Micromonospora orduensis</name>
    <dbReference type="NCBI Taxonomy" id="1420891"/>
    <lineage>
        <taxon>Bacteria</taxon>
        <taxon>Bacillati</taxon>
        <taxon>Actinomycetota</taxon>
        <taxon>Actinomycetes</taxon>
        <taxon>Micromonosporales</taxon>
        <taxon>Micromonosporaceae</taxon>
        <taxon>Micromonospora</taxon>
    </lineage>
</organism>
<dbReference type="Proteomes" id="UP000306145">
    <property type="component" value="Unassembled WGS sequence"/>
</dbReference>
<proteinExistence type="predicted"/>
<dbReference type="Gene3D" id="3.30.70.100">
    <property type="match status" value="1"/>
</dbReference>
<evidence type="ECO:0000256" key="2">
    <source>
        <dbReference type="ARBA" id="ARBA00023008"/>
    </source>
</evidence>
<evidence type="ECO:0000259" key="3">
    <source>
        <dbReference type="PROSITE" id="PS50846"/>
    </source>
</evidence>
<dbReference type="InterPro" id="IPR006121">
    <property type="entry name" value="HMA_dom"/>
</dbReference>
<evidence type="ECO:0000313" key="4">
    <source>
        <dbReference type="EMBL" id="TNH30024.1"/>
    </source>
</evidence>
<sequence length="75" mass="7499">MVNTTYQVQGMTCGHCVSAVSAEVGALDGVRDVQVDLASGQVTVSSDQPLDVASVRAAVDEAGYELVDGSSGGPA</sequence>
<dbReference type="InterPro" id="IPR017969">
    <property type="entry name" value="Heavy-metal-associated_CS"/>
</dbReference>
<dbReference type="OrthoDB" id="9813965at2"/>
<dbReference type="GO" id="GO:0006825">
    <property type="term" value="P:copper ion transport"/>
    <property type="evidence" value="ECO:0007669"/>
    <property type="project" value="InterPro"/>
</dbReference>
<dbReference type="InterPro" id="IPR000428">
    <property type="entry name" value="Cu-bd"/>
</dbReference>
<evidence type="ECO:0000313" key="5">
    <source>
        <dbReference type="Proteomes" id="UP000306145"/>
    </source>
</evidence>
<keyword evidence="5" id="KW-1185">Reference proteome</keyword>
<keyword evidence="2" id="KW-0186">Copper</keyword>
<accession>A0A5C4QVL7</accession>
<dbReference type="InterPro" id="IPR006122">
    <property type="entry name" value="HMA_Cu_ion-bd"/>
</dbReference>
<reference evidence="4 5" key="1">
    <citation type="submission" date="2019-06" db="EMBL/GenBank/DDBJ databases">
        <title>Micromonospora ordensis sp. nov., isolated from deep marine sediment.</title>
        <authorList>
            <person name="Veyisoglu A."/>
            <person name="Carro L."/>
            <person name="Klenk H.-P."/>
            <person name="Sahin N."/>
        </authorList>
    </citation>
    <scope>NUCLEOTIDE SEQUENCE [LARGE SCALE GENOMIC DNA]</scope>
    <source>
        <strain evidence="4 5">S2509</strain>
    </source>
</reference>
<keyword evidence="1" id="KW-0479">Metal-binding</keyword>
<evidence type="ECO:0000256" key="1">
    <source>
        <dbReference type="ARBA" id="ARBA00022723"/>
    </source>
</evidence>
<dbReference type="SUPFAM" id="SSF55008">
    <property type="entry name" value="HMA, heavy metal-associated domain"/>
    <property type="match status" value="1"/>
</dbReference>
<protein>
    <submittedName>
        <fullName evidence="4">Heavy-metal-associated domain-containing protein</fullName>
    </submittedName>
</protein>
<feature type="domain" description="HMA" evidence="3">
    <location>
        <begin position="2"/>
        <end position="67"/>
    </location>
</feature>
<dbReference type="CDD" id="cd00371">
    <property type="entry name" value="HMA"/>
    <property type="match status" value="1"/>
</dbReference>
<dbReference type="EMBL" id="VDFY01000121">
    <property type="protein sequence ID" value="TNH30024.1"/>
    <property type="molecule type" value="Genomic_DNA"/>
</dbReference>
<gene>
    <name evidence="4" type="ORF">FHG89_09435</name>
</gene>
<dbReference type="NCBIfam" id="TIGR00003">
    <property type="entry name" value="copper ion binding protein"/>
    <property type="match status" value="1"/>
</dbReference>
<dbReference type="PROSITE" id="PS50846">
    <property type="entry name" value="HMA_2"/>
    <property type="match status" value="1"/>
</dbReference>
<name>A0A5C4QVL7_9ACTN</name>
<dbReference type="PROSITE" id="PS01047">
    <property type="entry name" value="HMA_1"/>
    <property type="match status" value="1"/>
</dbReference>
<dbReference type="GO" id="GO:0005507">
    <property type="term" value="F:copper ion binding"/>
    <property type="evidence" value="ECO:0007669"/>
    <property type="project" value="InterPro"/>
</dbReference>
<dbReference type="RefSeq" id="WP_139583991.1">
    <property type="nucleotide sequence ID" value="NZ_VDFY01000121.1"/>
</dbReference>
<comment type="caution">
    <text evidence="4">The sequence shown here is derived from an EMBL/GenBank/DDBJ whole genome shotgun (WGS) entry which is preliminary data.</text>
</comment>
<dbReference type="AlphaFoldDB" id="A0A5C4QVL7"/>
<dbReference type="Pfam" id="PF00403">
    <property type="entry name" value="HMA"/>
    <property type="match status" value="1"/>
</dbReference>